<comment type="caution">
    <text evidence="1">The sequence shown here is derived from an EMBL/GenBank/DDBJ whole genome shotgun (WGS) entry which is preliminary data.</text>
</comment>
<protein>
    <submittedName>
        <fullName evidence="1">Uncharacterized protein</fullName>
    </submittedName>
</protein>
<dbReference type="Proteomes" id="UP000265515">
    <property type="component" value="Unassembled WGS sequence"/>
</dbReference>
<evidence type="ECO:0000313" key="2">
    <source>
        <dbReference type="Proteomes" id="UP000265515"/>
    </source>
</evidence>
<gene>
    <name evidence="1" type="ORF">CBR_g46809</name>
</gene>
<dbReference type="EMBL" id="BFEA01000659">
    <property type="protein sequence ID" value="GBG88242.1"/>
    <property type="molecule type" value="Genomic_DNA"/>
</dbReference>
<accession>A0A388M184</accession>
<reference evidence="1 2" key="1">
    <citation type="journal article" date="2018" name="Cell">
        <title>The Chara Genome: Secondary Complexity and Implications for Plant Terrestrialization.</title>
        <authorList>
            <person name="Nishiyama T."/>
            <person name="Sakayama H."/>
            <person name="Vries J.D."/>
            <person name="Buschmann H."/>
            <person name="Saint-Marcoux D."/>
            <person name="Ullrich K.K."/>
            <person name="Haas F.B."/>
            <person name="Vanderstraeten L."/>
            <person name="Becker D."/>
            <person name="Lang D."/>
            <person name="Vosolsobe S."/>
            <person name="Rombauts S."/>
            <person name="Wilhelmsson P.K.I."/>
            <person name="Janitza P."/>
            <person name="Kern R."/>
            <person name="Heyl A."/>
            <person name="Rumpler F."/>
            <person name="Villalobos L.I.A.C."/>
            <person name="Clay J.M."/>
            <person name="Skokan R."/>
            <person name="Toyoda A."/>
            <person name="Suzuki Y."/>
            <person name="Kagoshima H."/>
            <person name="Schijlen E."/>
            <person name="Tajeshwar N."/>
            <person name="Catarino B."/>
            <person name="Hetherington A.J."/>
            <person name="Saltykova A."/>
            <person name="Bonnot C."/>
            <person name="Breuninger H."/>
            <person name="Symeonidi A."/>
            <person name="Radhakrishnan G.V."/>
            <person name="Van Nieuwerburgh F."/>
            <person name="Deforce D."/>
            <person name="Chang C."/>
            <person name="Karol K.G."/>
            <person name="Hedrich R."/>
            <person name="Ulvskov P."/>
            <person name="Glockner G."/>
            <person name="Delwiche C.F."/>
            <person name="Petrasek J."/>
            <person name="Van de Peer Y."/>
            <person name="Friml J."/>
            <person name="Beilby M."/>
            <person name="Dolan L."/>
            <person name="Kohara Y."/>
            <person name="Sugano S."/>
            <person name="Fujiyama A."/>
            <person name="Delaux P.-M."/>
            <person name="Quint M."/>
            <person name="TheiBen G."/>
            <person name="Hagemann M."/>
            <person name="Harholt J."/>
            <person name="Dunand C."/>
            <person name="Zachgo S."/>
            <person name="Langdale J."/>
            <person name="Maumus F."/>
            <person name="Straeten D.V.D."/>
            <person name="Gould S.B."/>
            <person name="Rensing S.A."/>
        </authorList>
    </citation>
    <scope>NUCLEOTIDE SEQUENCE [LARGE SCALE GENOMIC DNA]</scope>
    <source>
        <strain evidence="1 2">S276</strain>
    </source>
</reference>
<sequence>MARRNLGGGRLLRERAVVKGRSPVGRQYDEGTSFWLEYEWNDDGEIVEKELPIQLLIDPRKVCDISPWERYYNDRSLTQDGVEDIKGAMLRQFHEEKGKIWTKNPFKLVLAPIYKPVTHKPKRAQRLHKDVFKPEDKDKYFYYHVNGQHTVAVVKELAGEPIFELWKMHSWPAKVVWFSDEDFGGYLQASLTENTRHKMSKQGAQKAAFEDMRETWENQGSTVAIQGNPSGKEDEKQTFFDFQKLLLGKSLNDAHWTMARKATTLVNKDHVAAIGNALRQWMPLVMTGDEVFRKGMEFYDKWAEDKLLGGDWKTPLSNPGKYMPDKSSSLQAIPEMGAKGAAGETKMGWLVRVPPPPIKRKTQSDDKFVVVVKLPDMFCWQSLADMTNAEKLSILDDILALRGLLVQSAGGHLKHQHKPGIKDMVVTRKVDRMMLRMFHCIVFLESEEDAEVWRYGSQFFRTEEQLLAEFAPRSLRKQVWVELQKHFQGEVEYVNTCKHCLP</sequence>
<name>A0A388M184_CHABU</name>
<evidence type="ECO:0000313" key="1">
    <source>
        <dbReference type="EMBL" id="GBG88242.1"/>
    </source>
</evidence>
<dbReference type="AlphaFoldDB" id="A0A388M184"/>
<dbReference type="Gramene" id="GBG88242">
    <property type="protein sequence ID" value="GBG88242"/>
    <property type="gene ID" value="CBR_g46809"/>
</dbReference>
<organism evidence="1 2">
    <name type="scientific">Chara braunii</name>
    <name type="common">Braun's stonewort</name>
    <dbReference type="NCBI Taxonomy" id="69332"/>
    <lineage>
        <taxon>Eukaryota</taxon>
        <taxon>Viridiplantae</taxon>
        <taxon>Streptophyta</taxon>
        <taxon>Charophyceae</taxon>
        <taxon>Charales</taxon>
        <taxon>Characeae</taxon>
        <taxon>Chara</taxon>
    </lineage>
</organism>
<keyword evidence="2" id="KW-1185">Reference proteome</keyword>
<proteinExistence type="predicted"/>